<keyword evidence="3" id="KW-0064">Aspartyl protease</keyword>
<keyword evidence="2 5" id="KW-0645">Protease</keyword>
<protein>
    <submittedName>
        <fullName evidence="5">Hydrogenase maturation protease</fullName>
    </submittedName>
</protein>
<sequence length="174" mass="17373">MRRLVIGLGCGSCGDDGVGPVVAGAVRELRLPDVHVVAVEDPAELVPLWGGAELVVVVDAIAAGGPPGSLTVVDLTARLEGAAVAGVDDGWMRGGVGRYAFGLAAAVQLGRALHRLPERLVLVGVEGSVFAAGAPLSPVVADAVRPASRAVAELVALEPASAGSALGSAYADRW</sequence>
<dbReference type="PANTHER" id="PTHR30302:SF1">
    <property type="entry name" value="HYDROGENASE 2 MATURATION PROTEASE"/>
    <property type="match status" value="1"/>
</dbReference>
<dbReference type="GO" id="GO:0016485">
    <property type="term" value="P:protein processing"/>
    <property type="evidence" value="ECO:0007669"/>
    <property type="project" value="TreeGrafter"/>
</dbReference>
<reference evidence="5 6" key="1">
    <citation type="submission" date="2014-01" db="EMBL/GenBank/DDBJ databases">
        <title>Actinotalea ferrariae CF5-4.</title>
        <authorList>
            <person name="Chen F."/>
            <person name="Li Y."/>
            <person name="Wang G."/>
        </authorList>
    </citation>
    <scope>NUCLEOTIDE SEQUENCE [LARGE SCALE GENOMIC DNA]</scope>
    <source>
        <strain evidence="5 6">CF5-4</strain>
    </source>
</reference>
<dbReference type="InterPro" id="IPR000671">
    <property type="entry name" value="Peptidase_A31"/>
</dbReference>
<evidence type="ECO:0000256" key="2">
    <source>
        <dbReference type="ARBA" id="ARBA00022670"/>
    </source>
</evidence>
<evidence type="ECO:0000256" key="3">
    <source>
        <dbReference type="ARBA" id="ARBA00022750"/>
    </source>
</evidence>
<dbReference type="OrthoDB" id="164170at2"/>
<evidence type="ECO:0000313" key="5">
    <source>
        <dbReference type="EMBL" id="EYR63688.1"/>
    </source>
</evidence>
<dbReference type="InterPro" id="IPR023430">
    <property type="entry name" value="Pept_HybD-like_dom_sf"/>
</dbReference>
<evidence type="ECO:0000256" key="1">
    <source>
        <dbReference type="ARBA" id="ARBA00006814"/>
    </source>
</evidence>
<dbReference type="EMBL" id="AXCW01000076">
    <property type="protein sequence ID" value="EYR63688.1"/>
    <property type="molecule type" value="Genomic_DNA"/>
</dbReference>
<dbReference type="NCBIfam" id="TIGR00072">
    <property type="entry name" value="hydrog_prot"/>
    <property type="match status" value="1"/>
</dbReference>
<organism evidence="5 6">
    <name type="scientific">Actinotalea ferrariae CF5-4</name>
    <dbReference type="NCBI Taxonomy" id="948458"/>
    <lineage>
        <taxon>Bacteria</taxon>
        <taxon>Bacillati</taxon>
        <taxon>Actinomycetota</taxon>
        <taxon>Actinomycetes</taxon>
        <taxon>Micrococcales</taxon>
        <taxon>Cellulomonadaceae</taxon>
        <taxon>Actinotalea</taxon>
    </lineage>
</organism>
<dbReference type="AlphaFoldDB" id="A0A021VRD8"/>
<dbReference type="RefSeq" id="WP_052022677.1">
    <property type="nucleotide sequence ID" value="NZ_AXCW01000076.1"/>
</dbReference>
<evidence type="ECO:0000256" key="4">
    <source>
        <dbReference type="ARBA" id="ARBA00022801"/>
    </source>
</evidence>
<keyword evidence="6" id="KW-1185">Reference proteome</keyword>
<dbReference type="GO" id="GO:0008047">
    <property type="term" value="F:enzyme activator activity"/>
    <property type="evidence" value="ECO:0007669"/>
    <property type="project" value="InterPro"/>
</dbReference>
<comment type="similarity">
    <text evidence="1">Belongs to the peptidase A31 family.</text>
</comment>
<dbReference type="SUPFAM" id="SSF53163">
    <property type="entry name" value="HybD-like"/>
    <property type="match status" value="1"/>
</dbReference>
<dbReference type="GO" id="GO:0004190">
    <property type="term" value="F:aspartic-type endopeptidase activity"/>
    <property type="evidence" value="ECO:0007669"/>
    <property type="project" value="UniProtKB-KW"/>
</dbReference>
<accession>A0A021VRD8</accession>
<keyword evidence="4" id="KW-0378">Hydrolase</keyword>
<dbReference type="Proteomes" id="UP000019753">
    <property type="component" value="Unassembled WGS sequence"/>
</dbReference>
<proteinExistence type="inferred from homology"/>
<dbReference type="PANTHER" id="PTHR30302">
    <property type="entry name" value="HYDROGENASE 1 MATURATION PROTEASE"/>
    <property type="match status" value="1"/>
</dbReference>
<dbReference type="Gene3D" id="3.40.50.1450">
    <property type="entry name" value="HybD-like"/>
    <property type="match status" value="1"/>
</dbReference>
<gene>
    <name evidence="5" type="ORF">N866_18935</name>
</gene>
<evidence type="ECO:0000313" key="6">
    <source>
        <dbReference type="Proteomes" id="UP000019753"/>
    </source>
</evidence>
<comment type="caution">
    <text evidence="5">The sequence shown here is derived from an EMBL/GenBank/DDBJ whole genome shotgun (WGS) entry which is preliminary data.</text>
</comment>
<name>A0A021VRD8_9CELL</name>
<dbReference type="CDD" id="cd00518">
    <property type="entry name" value="H2MP"/>
    <property type="match status" value="1"/>
</dbReference>